<gene>
    <name evidence="1" type="ORF">BN1723_015174</name>
</gene>
<reference evidence="2" key="1">
    <citation type="submission" date="2015-05" db="EMBL/GenBank/DDBJ databases">
        <authorList>
            <person name="Fogelqvist Johan"/>
        </authorList>
    </citation>
    <scope>NUCLEOTIDE SEQUENCE [LARGE SCALE GENOMIC DNA]</scope>
</reference>
<dbReference type="EMBL" id="CVQI01029779">
    <property type="protein sequence ID" value="CRK37068.1"/>
    <property type="molecule type" value="Genomic_DNA"/>
</dbReference>
<sequence length="62" mass="7331">MPPRRLGFGIHIFNESNLDVADYLFRHFRLQPSLGWLRNYLLASQHIDRRTNANAFIVLVLH</sequence>
<dbReference type="AlphaFoldDB" id="A0A0G4MS36"/>
<accession>A0A0G4MS36</accession>
<name>A0A0G4MS36_VERLO</name>
<protein>
    <submittedName>
        <fullName evidence="1">Uncharacterized protein</fullName>
    </submittedName>
</protein>
<dbReference type="Proteomes" id="UP000045706">
    <property type="component" value="Unassembled WGS sequence"/>
</dbReference>
<evidence type="ECO:0000313" key="2">
    <source>
        <dbReference type="Proteomes" id="UP000045706"/>
    </source>
</evidence>
<proteinExistence type="predicted"/>
<organism evidence="1 2">
    <name type="scientific">Verticillium longisporum</name>
    <name type="common">Verticillium dahliae var. longisporum</name>
    <dbReference type="NCBI Taxonomy" id="100787"/>
    <lineage>
        <taxon>Eukaryota</taxon>
        <taxon>Fungi</taxon>
        <taxon>Dikarya</taxon>
        <taxon>Ascomycota</taxon>
        <taxon>Pezizomycotina</taxon>
        <taxon>Sordariomycetes</taxon>
        <taxon>Hypocreomycetidae</taxon>
        <taxon>Glomerellales</taxon>
        <taxon>Plectosphaerellaceae</taxon>
        <taxon>Verticillium</taxon>
    </lineage>
</organism>
<evidence type="ECO:0000313" key="1">
    <source>
        <dbReference type="EMBL" id="CRK37068.1"/>
    </source>
</evidence>